<evidence type="ECO:0000313" key="3">
    <source>
        <dbReference type="Proteomes" id="UP000023152"/>
    </source>
</evidence>
<organism evidence="2 3">
    <name type="scientific">Reticulomyxa filosa</name>
    <dbReference type="NCBI Taxonomy" id="46433"/>
    <lineage>
        <taxon>Eukaryota</taxon>
        <taxon>Sar</taxon>
        <taxon>Rhizaria</taxon>
        <taxon>Retaria</taxon>
        <taxon>Foraminifera</taxon>
        <taxon>Monothalamids</taxon>
        <taxon>Reticulomyxidae</taxon>
        <taxon>Reticulomyxa</taxon>
    </lineage>
</organism>
<name>X6N7U0_RETFI</name>
<dbReference type="AlphaFoldDB" id="X6N7U0"/>
<keyword evidence="3" id="KW-1185">Reference proteome</keyword>
<sequence length="219" mass="23663">MTEYVVVFQGLPLAVLSNDHLLNKFSCKALHKFVPLYFEVDDVNHLLTATFNNKIDASQLQNMKQQCVIALAQMNYNQVECMQNLQLRTPTITATGTASGTATTTTTTTTTKGAINEAGGSTTPRRQKSSSKSESGSTIQNPGNVSFPASSPPVVDAPDKLACQLKLEPKSKSNLNLNLNPNLNINSKSKSKHNVQDTPDDVSQQRSPPSQVSGNEDDV</sequence>
<evidence type="ECO:0000256" key="1">
    <source>
        <dbReference type="SAM" id="MobiDB-lite"/>
    </source>
</evidence>
<gene>
    <name evidence="2" type="ORF">RFI_15384</name>
</gene>
<dbReference type="Proteomes" id="UP000023152">
    <property type="component" value="Unassembled WGS sequence"/>
</dbReference>
<accession>X6N7U0</accession>
<evidence type="ECO:0000313" key="2">
    <source>
        <dbReference type="EMBL" id="ETO21819.1"/>
    </source>
</evidence>
<proteinExistence type="predicted"/>
<feature type="compositionally biased region" description="Low complexity" evidence="1">
    <location>
        <begin position="201"/>
        <end position="213"/>
    </location>
</feature>
<feature type="region of interest" description="Disordered" evidence="1">
    <location>
        <begin position="95"/>
        <end position="153"/>
    </location>
</feature>
<feature type="compositionally biased region" description="Low complexity" evidence="1">
    <location>
        <begin position="172"/>
        <end position="188"/>
    </location>
</feature>
<dbReference type="EMBL" id="ASPP01011263">
    <property type="protein sequence ID" value="ETO21819.1"/>
    <property type="molecule type" value="Genomic_DNA"/>
</dbReference>
<comment type="caution">
    <text evidence="2">The sequence shown here is derived from an EMBL/GenBank/DDBJ whole genome shotgun (WGS) entry which is preliminary data.</text>
</comment>
<feature type="compositionally biased region" description="Low complexity" evidence="1">
    <location>
        <begin position="95"/>
        <end position="114"/>
    </location>
</feature>
<reference evidence="2 3" key="1">
    <citation type="journal article" date="2013" name="Curr. Biol.">
        <title>The Genome of the Foraminiferan Reticulomyxa filosa.</title>
        <authorList>
            <person name="Glockner G."/>
            <person name="Hulsmann N."/>
            <person name="Schleicher M."/>
            <person name="Noegel A.A."/>
            <person name="Eichinger L."/>
            <person name="Gallinger C."/>
            <person name="Pawlowski J."/>
            <person name="Sierra R."/>
            <person name="Euteneuer U."/>
            <person name="Pillet L."/>
            <person name="Moustafa A."/>
            <person name="Platzer M."/>
            <person name="Groth M."/>
            <person name="Szafranski K."/>
            <person name="Schliwa M."/>
        </authorList>
    </citation>
    <scope>NUCLEOTIDE SEQUENCE [LARGE SCALE GENOMIC DNA]</scope>
</reference>
<protein>
    <submittedName>
        <fullName evidence="2">Uncharacterized protein</fullName>
    </submittedName>
</protein>
<feature type="non-terminal residue" evidence="2">
    <location>
        <position position="219"/>
    </location>
</feature>
<feature type="compositionally biased region" description="Polar residues" evidence="1">
    <location>
        <begin position="138"/>
        <end position="149"/>
    </location>
</feature>
<feature type="region of interest" description="Disordered" evidence="1">
    <location>
        <begin position="172"/>
        <end position="219"/>
    </location>
</feature>